<evidence type="ECO:0000313" key="2">
    <source>
        <dbReference type="EMBL" id="SNB52093.1"/>
    </source>
</evidence>
<feature type="transmembrane region" description="Helical" evidence="1">
    <location>
        <begin position="175"/>
        <end position="194"/>
    </location>
</feature>
<dbReference type="EMBL" id="FYDG01000001">
    <property type="protein sequence ID" value="SNB52093.1"/>
    <property type="molecule type" value="Genomic_DNA"/>
</dbReference>
<keyword evidence="1" id="KW-0812">Transmembrane</keyword>
<gene>
    <name evidence="2" type="ORF">SAMN06265338_101183</name>
</gene>
<organism evidence="2 3">
    <name type="scientific">Rhodoblastus acidophilus</name>
    <name type="common">Rhodopseudomonas acidophila</name>
    <dbReference type="NCBI Taxonomy" id="1074"/>
    <lineage>
        <taxon>Bacteria</taxon>
        <taxon>Pseudomonadati</taxon>
        <taxon>Pseudomonadota</taxon>
        <taxon>Alphaproteobacteria</taxon>
        <taxon>Hyphomicrobiales</taxon>
        <taxon>Rhodoblastaceae</taxon>
        <taxon>Rhodoblastus</taxon>
    </lineage>
</organism>
<evidence type="ECO:0000313" key="3">
    <source>
        <dbReference type="Proteomes" id="UP000198418"/>
    </source>
</evidence>
<proteinExistence type="predicted"/>
<name>A0A212PYK5_RHOAC</name>
<evidence type="ECO:0000256" key="1">
    <source>
        <dbReference type="SAM" id="Phobius"/>
    </source>
</evidence>
<reference evidence="3" key="1">
    <citation type="submission" date="2017-06" db="EMBL/GenBank/DDBJ databases">
        <authorList>
            <person name="Varghese N."/>
            <person name="Submissions S."/>
        </authorList>
    </citation>
    <scope>NUCLEOTIDE SEQUENCE [LARGE SCALE GENOMIC DNA]</scope>
    <source>
        <strain evidence="3">DSM 137</strain>
    </source>
</reference>
<protein>
    <submittedName>
        <fullName evidence="2">Uncharacterized protein</fullName>
    </submittedName>
</protein>
<sequence length="213" mass="23067">MSQDRFTHTIFRLSELLMDGVFMRVIPTFERKTGFNALYGAIVLYGAHFIAMILYAFSGLSTLEADALLFNQSPTLGLVSVASDLGVFGLGLTIAYGCHRIAMGCIHACRRRIASVGAGRQAGTLRYDAKLLRARVVTLRAAVVLTALGMVNHTLFASHAPGVADQTFLNDPLSFMIASLLLCALALHIHCASANPPPRTRNIRHAALSHAFR</sequence>
<keyword evidence="1" id="KW-1133">Transmembrane helix</keyword>
<feature type="transmembrane region" description="Helical" evidence="1">
    <location>
        <begin position="37"/>
        <end position="57"/>
    </location>
</feature>
<keyword evidence="1" id="KW-0472">Membrane</keyword>
<dbReference type="Proteomes" id="UP000198418">
    <property type="component" value="Unassembled WGS sequence"/>
</dbReference>
<accession>A0A212PYK5</accession>
<dbReference type="AlphaFoldDB" id="A0A212PYK5"/>
<feature type="transmembrane region" description="Helical" evidence="1">
    <location>
        <begin position="77"/>
        <end position="98"/>
    </location>
</feature>
<feature type="transmembrane region" description="Helical" evidence="1">
    <location>
        <begin position="136"/>
        <end position="155"/>
    </location>
</feature>
<keyword evidence="3" id="KW-1185">Reference proteome</keyword>